<dbReference type="FunFam" id="1.20.1250.20:FF:000489">
    <property type="entry name" value="MFS general substrate transporter"/>
    <property type="match status" value="1"/>
</dbReference>
<evidence type="ECO:0000256" key="9">
    <source>
        <dbReference type="SAM" id="MobiDB-lite"/>
    </source>
</evidence>
<sequence length="595" mass="63291">MPDDMEKETAAPPLAEDTASTTDVDEKEPAPPNPSEHKKSLEIATSSVTEPSKTAEKVSDDEKSDDEYPHGLALYLIMLGLCLAVFLIAIDQTIIATAIPKITDRFNSLDDVGWYASAYMLTTGAFQLLYGRLYSTFSIKYVFITSISIFELGSLLCGATPSSIGLIVGRAIAGVGAAGLFSGALIILAHVVPLHKRPTFMGAIGGMWGIASVAGPLLGGVFTDKATWRLCFYINLPLGAIAILAIMFLFHEPKRPAVANLGWQERLKTFDLYGNVFLMPAIISLFLALQWGGSKYPWGNGRIIALFVVFAVLISGFVAVQFWRPHNAMMPPHIVARRSVWAACTFSFLMAGAFFTLTYYIPIWFQAVKGVSAVASGIRNLPLILGVVATSIIVGGLVTAVGYYTPFMIASTVCMSIGAGLLSTLEPNSSHPAWIGYQAFAGLGVGMGMQLPLIAVQTVLPLDLVPTGTAVVVFAQTLGGAICIAIAQSVFQNKLIQKVGQYAPGIDPAIVIATGATNIHSKIPPQDLQGVILAYDKALTQVFLVAVATGALTIIGSTAMEWKSVKKAKKEGDAEAEAGESKVTVEEPVQVPEKA</sequence>
<evidence type="ECO:0000256" key="8">
    <source>
        <dbReference type="ARBA" id="ARBA00023180"/>
    </source>
</evidence>
<evidence type="ECO:0000256" key="3">
    <source>
        <dbReference type="ARBA" id="ARBA00022448"/>
    </source>
</evidence>
<evidence type="ECO:0000256" key="1">
    <source>
        <dbReference type="ARBA" id="ARBA00004651"/>
    </source>
</evidence>
<keyword evidence="7 10" id="KW-0472">Membrane</keyword>
<dbReference type="Gene3D" id="1.20.1250.20">
    <property type="entry name" value="MFS general substrate transporter like domains"/>
    <property type="match status" value="1"/>
</dbReference>
<dbReference type="PANTHER" id="PTHR23501:SF199">
    <property type="entry name" value="MFS EFFLUX TRANSPORTER INPD-RELATED"/>
    <property type="match status" value="1"/>
</dbReference>
<organism evidence="12 13">
    <name type="scientific">Hyaloscypha variabilis (strain UAMH 11265 / GT02V1 / F)</name>
    <name type="common">Meliniomyces variabilis</name>
    <dbReference type="NCBI Taxonomy" id="1149755"/>
    <lineage>
        <taxon>Eukaryota</taxon>
        <taxon>Fungi</taxon>
        <taxon>Dikarya</taxon>
        <taxon>Ascomycota</taxon>
        <taxon>Pezizomycotina</taxon>
        <taxon>Leotiomycetes</taxon>
        <taxon>Helotiales</taxon>
        <taxon>Hyaloscyphaceae</taxon>
        <taxon>Hyaloscypha</taxon>
        <taxon>Hyaloscypha variabilis</taxon>
    </lineage>
</organism>
<feature type="transmembrane region" description="Helical" evidence="10">
    <location>
        <begin position="381"/>
        <end position="401"/>
    </location>
</feature>
<keyword evidence="13" id="KW-1185">Reference proteome</keyword>
<dbReference type="Gene3D" id="1.20.1720.10">
    <property type="entry name" value="Multidrug resistance protein D"/>
    <property type="match status" value="1"/>
</dbReference>
<keyword evidence="6 10" id="KW-1133">Transmembrane helix</keyword>
<keyword evidence="5 10" id="KW-0812">Transmembrane</keyword>
<evidence type="ECO:0000256" key="2">
    <source>
        <dbReference type="ARBA" id="ARBA00007520"/>
    </source>
</evidence>
<dbReference type="PANTHER" id="PTHR23501">
    <property type="entry name" value="MAJOR FACILITATOR SUPERFAMILY"/>
    <property type="match status" value="1"/>
</dbReference>
<evidence type="ECO:0000256" key="10">
    <source>
        <dbReference type="SAM" id="Phobius"/>
    </source>
</evidence>
<gene>
    <name evidence="12" type="ORF">L207DRAFT_561976</name>
</gene>
<keyword evidence="3" id="KW-0813">Transport</keyword>
<feature type="transmembrane region" description="Helical" evidence="10">
    <location>
        <begin position="270"/>
        <end position="291"/>
    </location>
</feature>
<evidence type="ECO:0000256" key="5">
    <source>
        <dbReference type="ARBA" id="ARBA00022692"/>
    </source>
</evidence>
<feature type="transmembrane region" description="Helical" evidence="10">
    <location>
        <begin position="340"/>
        <end position="361"/>
    </location>
</feature>
<feature type="transmembrane region" description="Helical" evidence="10">
    <location>
        <begin position="72"/>
        <end position="91"/>
    </location>
</feature>
<keyword evidence="8" id="KW-0325">Glycoprotein</keyword>
<comment type="subcellular location">
    <subcellularLocation>
        <location evidence="1">Cell membrane</location>
        <topology evidence="1">Multi-pass membrane protein</topology>
    </subcellularLocation>
</comment>
<dbReference type="AlphaFoldDB" id="A0A2J6S7E9"/>
<feature type="transmembrane region" description="Helical" evidence="10">
    <location>
        <begin position="171"/>
        <end position="192"/>
    </location>
</feature>
<feature type="transmembrane region" description="Helical" evidence="10">
    <location>
        <begin position="539"/>
        <end position="560"/>
    </location>
</feature>
<dbReference type="PRINTS" id="PR01036">
    <property type="entry name" value="TCRTETB"/>
</dbReference>
<dbReference type="CDD" id="cd17502">
    <property type="entry name" value="MFS_Azr1_MDR_like"/>
    <property type="match status" value="1"/>
</dbReference>
<feature type="compositionally biased region" description="Basic and acidic residues" evidence="9">
    <location>
        <begin position="53"/>
        <end position="65"/>
    </location>
</feature>
<evidence type="ECO:0000256" key="6">
    <source>
        <dbReference type="ARBA" id="ARBA00022989"/>
    </source>
</evidence>
<feature type="transmembrane region" description="Helical" evidence="10">
    <location>
        <begin position="230"/>
        <end position="250"/>
    </location>
</feature>
<feature type="transmembrane region" description="Helical" evidence="10">
    <location>
        <begin position="198"/>
        <end position="218"/>
    </location>
</feature>
<dbReference type="GO" id="GO:0022857">
    <property type="term" value="F:transmembrane transporter activity"/>
    <property type="evidence" value="ECO:0007669"/>
    <property type="project" value="InterPro"/>
</dbReference>
<feature type="region of interest" description="Disordered" evidence="9">
    <location>
        <begin position="1"/>
        <end position="65"/>
    </location>
</feature>
<evidence type="ECO:0000256" key="7">
    <source>
        <dbReference type="ARBA" id="ARBA00023136"/>
    </source>
</evidence>
<dbReference type="InterPro" id="IPR020846">
    <property type="entry name" value="MFS_dom"/>
</dbReference>
<name>A0A2J6S7E9_HYAVF</name>
<feature type="compositionally biased region" description="Polar residues" evidence="9">
    <location>
        <begin position="43"/>
        <end position="52"/>
    </location>
</feature>
<feature type="transmembrane region" description="Helical" evidence="10">
    <location>
        <begin position="437"/>
        <end position="456"/>
    </location>
</feature>
<evidence type="ECO:0000259" key="11">
    <source>
        <dbReference type="PROSITE" id="PS50850"/>
    </source>
</evidence>
<evidence type="ECO:0000313" key="12">
    <source>
        <dbReference type="EMBL" id="PMD46694.1"/>
    </source>
</evidence>
<feature type="region of interest" description="Disordered" evidence="9">
    <location>
        <begin position="571"/>
        <end position="595"/>
    </location>
</feature>
<dbReference type="InterPro" id="IPR011701">
    <property type="entry name" value="MFS"/>
</dbReference>
<feature type="transmembrane region" description="Helical" evidence="10">
    <location>
        <begin position="112"/>
        <end position="133"/>
    </location>
</feature>
<dbReference type="Pfam" id="PF07690">
    <property type="entry name" value="MFS_1"/>
    <property type="match status" value="1"/>
</dbReference>
<dbReference type="PROSITE" id="PS50850">
    <property type="entry name" value="MFS"/>
    <property type="match status" value="1"/>
</dbReference>
<dbReference type="FunFam" id="1.20.1720.10:FF:000012">
    <property type="entry name" value="MFS toxin efflux pump (AflT)"/>
    <property type="match status" value="1"/>
</dbReference>
<feature type="domain" description="Major facilitator superfamily (MFS) profile" evidence="11">
    <location>
        <begin position="77"/>
        <end position="565"/>
    </location>
</feature>
<dbReference type="GO" id="GO:0005886">
    <property type="term" value="C:plasma membrane"/>
    <property type="evidence" value="ECO:0007669"/>
    <property type="project" value="UniProtKB-SubCell"/>
</dbReference>
<feature type="transmembrane region" description="Helical" evidence="10">
    <location>
        <begin position="468"/>
        <end position="487"/>
    </location>
</feature>
<evidence type="ECO:0000313" key="13">
    <source>
        <dbReference type="Proteomes" id="UP000235786"/>
    </source>
</evidence>
<dbReference type="FunFam" id="1.20.1250.20:FF:000196">
    <property type="entry name" value="MFS toxin efflux pump (AflT)"/>
    <property type="match status" value="1"/>
</dbReference>
<dbReference type="OrthoDB" id="10021397at2759"/>
<reference evidence="12 13" key="1">
    <citation type="submission" date="2016-04" db="EMBL/GenBank/DDBJ databases">
        <title>A degradative enzymes factory behind the ericoid mycorrhizal symbiosis.</title>
        <authorList>
            <consortium name="DOE Joint Genome Institute"/>
            <person name="Martino E."/>
            <person name="Morin E."/>
            <person name="Grelet G."/>
            <person name="Kuo A."/>
            <person name="Kohler A."/>
            <person name="Daghino S."/>
            <person name="Barry K."/>
            <person name="Choi C."/>
            <person name="Cichocki N."/>
            <person name="Clum A."/>
            <person name="Copeland A."/>
            <person name="Hainaut M."/>
            <person name="Haridas S."/>
            <person name="Labutti K."/>
            <person name="Lindquist E."/>
            <person name="Lipzen A."/>
            <person name="Khouja H.-R."/>
            <person name="Murat C."/>
            <person name="Ohm R."/>
            <person name="Olson A."/>
            <person name="Spatafora J."/>
            <person name="Veneault-Fourrey C."/>
            <person name="Henrissat B."/>
            <person name="Grigoriev I."/>
            <person name="Martin F."/>
            <person name="Perotto S."/>
        </authorList>
    </citation>
    <scope>NUCLEOTIDE SEQUENCE [LARGE SCALE GENOMIC DNA]</scope>
    <source>
        <strain evidence="12 13">F</strain>
    </source>
</reference>
<accession>A0A2J6S7E9</accession>
<protein>
    <submittedName>
        <fullName evidence="12">MFS general substrate transporter</fullName>
    </submittedName>
</protein>
<feature type="transmembrane region" description="Helical" evidence="10">
    <location>
        <begin position="303"/>
        <end position="320"/>
    </location>
</feature>
<comment type="similarity">
    <text evidence="2">Belongs to the major facilitator superfamily. TCR/Tet family.</text>
</comment>
<evidence type="ECO:0000256" key="4">
    <source>
        <dbReference type="ARBA" id="ARBA00022475"/>
    </source>
</evidence>
<feature type="transmembrane region" description="Helical" evidence="10">
    <location>
        <begin position="139"/>
        <end position="159"/>
    </location>
</feature>
<dbReference type="EMBL" id="KZ613939">
    <property type="protein sequence ID" value="PMD46694.1"/>
    <property type="molecule type" value="Genomic_DNA"/>
</dbReference>
<dbReference type="InterPro" id="IPR036259">
    <property type="entry name" value="MFS_trans_sf"/>
</dbReference>
<keyword evidence="4" id="KW-1003">Cell membrane</keyword>
<proteinExistence type="inferred from homology"/>
<dbReference type="Proteomes" id="UP000235786">
    <property type="component" value="Unassembled WGS sequence"/>
</dbReference>
<dbReference type="SUPFAM" id="SSF103473">
    <property type="entry name" value="MFS general substrate transporter"/>
    <property type="match status" value="1"/>
</dbReference>